<dbReference type="AlphaFoldDB" id="A0A857MTL9"/>
<name>A0A857MTL9_9BACT</name>
<gene>
    <name evidence="1" type="ORF">GII36_02780</name>
</gene>
<organism evidence="1 2">
    <name type="scientific">Candidatus Mycosynbacter amalyticus</name>
    <dbReference type="NCBI Taxonomy" id="2665156"/>
    <lineage>
        <taxon>Bacteria</taxon>
        <taxon>Candidatus Saccharimonadota</taxon>
        <taxon>Candidatus Saccharimonadota incertae sedis</taxon>
        <taxon>Candidatus Mycosynbacter</taxon>
    </lineage>
</organism>
<sequence>MQYHIVRMFIDELLRRGWTDENVMQLLEQRHVLDELTASVKHMTSARLARIDSLVKKHDCAVTIDEVIKECMPVYGNGPLKQTGNAFRKLKEHGLIHLVELTELSIKDIESLDGIGFVLRTRIIAVLNEHKLSLKE</sequence>
<dbReference type="Proteomes" id="UP001059824">
    <property type="component" value="Chromosome"/>
</dbReference>
<evidence type="ECO:0000313" key="2">
    <source>
        <dbReference type="Proteomes" id="UP001059824"/>
    </source>
</evidence>
<reference evidence="1" key="1">
    <citation type="journal article" date="2021" name="Nat. Microbiol.">
        <title>Cocultivation of an ultrasmall environmental parasitic bacterium with lytic ability against bacteria associated with wastewater foams.</title>
        <authorList>
            <person name="Batinovic S."/>
            <person name="Rose J.J.A."/>
            <person name="Ratcliffe J."/>
            <person name="Seviour R.J."/>
            <person name="Petrovski S."/>
        </authorList>
    </citation>
    <scope>NUCLEOTIDE SEQUENCE</scope>
    <source>
        <strain evidence="1">JR1</strain>
    </source>
</reference>
<dbReference type="RefSeq" id="WP_260764303.1">
    <property type="nucleotide sequence ID" value="NZ_CP045921.1"/>
</dbReference>
<dbReference type="EMBL" id="CP045921">
    <property type="protein sequence ID" value="QHN42767.1"/>
    <property type="molecule type" value="Genomic_DNA"/>
</dbReference>
<dbReference type="SUPFAM" id="SSF47789">
    <property type="entry name" value="C-terminal domain of RNA polymerase alpha subunit"/>
    <property type="match status" value="1"/>
</dbReference>
<evidence type="ECO:0000313" key="1">
    <source>
        <dbReference type="EMBL" id="QHN42767.1"/>
    </source>
</evidence>
<protein>
    <submittedName>
        <fullName evidence="1">Uncharacterized protein</fullName>
    </submittedName>
</protein>
<proteinExistence type="predicted"/>
<dbReference type="KEGG" id="mama:GII36_02780"/>
<keyword evidence="2" id="KW-1185">Reference proteome</keyword>
<accession>A0A857MTL9</accession>